<keyword evidence="3" id="KW-0378">Hydrolase</keyword>
<dbReference type="GO" id="GO:0030163">
    <property type="term" value="P:protein catabolic process"/>
    <property type="evidence" value="ECO:0007669"/>
    <property type="project" value="InterPro"/>
</dbReference>
<dbReference type="Pfam" id="PF02617">
    <property type="entry name" value="ClpS"/>
    <property type="match status" value="1"/>
</dbReference>
<dbReference type="NCBIfam" id="NF000668">
    <property type="entry name" value="PRK00033.1-1"/>
    <property type="match status" value="1"/>
</dbReference>
<dbReference type="RefSeq" id="WP_015771173.1">
    <property type="nucleotide sequence ID" value="NC_013174.1"/>
</dbReference>
<evidence type="ECO:0000313" key="4">
    <source>
        <dbReference type="Proteomes" id="UP000000628"/>
    </source>
</evidence>
<feature type="domain" description="Adaptor protein ClpS core" evidence="2">
    <location>
        <begin position="23"/>
        <end position="93"/>
    </location>
</feature>
<protein>
    <recommendedName>
        <fullName evidence="1">ATP-dependent Clp protease adapter protein ClpS</fullName>
    </recommendedName>
</protein>
<dbReference type="KEGG" id="jde:Jden_0883"/>
<name>C7R2H4_JONDD</name>
<dbReference type="GO" id="GO:0006508">
    <property type="term" value="P:proteolysis"/>
    <property type="evidence" value="ECO:0007669"/>
    <property type="project" value="UniProtKB-UniRule"/>
</dbReference>
<keyword evidence="3" id="KW-0645">Protease</keyword>
<dbReference type="HAMAP" id="MF_00302">
    <property type="entry name" value="ClpS"/>
    <property type="match status" value="1"/>
</dbReference>
<evidence type="ECO:0000313" key="3">
    <source>
        <dbReference type="EMBL" id="ACV08545.1"/>
    </source>
</evidence>
<dbReference type="InterPro" id="IPR022935">
    <property type="entry name" value="ClpS"/>
</dbReference>
<dbReference type="OrthoDB" id="162238at2"/>
<dbReference type="eggNOG" id="COG2127">
    <property type="taxonomic scope" value="Bacteria"/>
</dbReference>
<accession>C7R2H4</accession>
<reference evidence="3 4" key="1">
    <citation type="journal article" date="2009" name="Stand. Genomic Sci.">
        <title>Complete genome sequence of Jonesia denitrificans type strain (Prevot 55134).</title>
        <authorList>
            <person name="Pukall R."/>
            <person name="Gehrich-Schroter G."/>
            <person name="Lapidus A."/>
            <person name="Nolan M."/>
            <person name="Glavina Del Rio T."/>
            <person name="Lucas S."/>
            <person name="Chen F."/>
            <person name="Tice H."/>
            <person name="Pitluck S."/>
            <person name="Cheng J.F."/>
            <person name="Copeland A."/>
            <person name="Saunders E."/>
            <person name="Brettin T."/>
            <person name="Detter J.C."/>
            <person name="Bruce D."/>
            <person name="Goodwin L."/>
            <person name="Pati A."/>
            <person name="Ivanova N."/>
            <person name="Mavromatis K."/>
            <person name="Ovchinnikova G."/>
            <person name="Chen A."/>
            <person name="Palaniappan K."/>
            <person name="Land M."/>
            <person name="Hauser L."/>
            <person name="Chang Y.J."/>
            <person name="Jeffries C.D."/>
            <person name="Chain P."/>
            <person name="Goker M."/>
            <person name="Bristow J."/>
            <person name="Eisen J.A."/>
            <person name="Markowitz V."/>
            <person name="Hugenholtz P."/>
            <person name="Kyrpides N.C."/>
            <person name="Klenk H.P."/>
            <person name="Han C."/>
        </authorList>
    </citation>
    <scope>NUCLEOTIDE SEQUENCE [LARGE SCALE GENOMIC DNA]</scope>
    <source>
        <strain evidence="4">ATCC 14870 / DSM 20603 / BCRC 15368 / CIP 55.134 / JCM 11481 / NBRC 15587 / NCTC 10816 / Prevot 55134</strain>
    </source>
</reference>
<dbReference type="STRING" id="471856.Jden_0883"/>
<dbReference type="EMBL" id="CP001706">
    <property type="protein sequence ID" value="ACV08545.1"/>
    <property type="molecule type" value="Genomic_DNA"/>
</dbReference>
<comment type="function">
    <text evidence="1">Involved in the modulation of the specificity of the ClpAP-mediated ATP-dependent protein degradation.</text>
</comment>
<proteinExistence type="inferred from homology"/>
<dbReference type="InterPro" id="IPR003769">
    <property type="entry name" value="ClpS_core"/>
</dbReference>
<dbReference type="GO" id="GO:0008233">
    <property type="term" value="F:peptidase activity"/>
    <property type="evidence" value="ECO:0007669"/>
    <property type="project" value="UniProtKB-KW"/>
</dbReference>
<gene>
    <name evidence="1" type="primary">clpS</name>
    <name evidence="3" type="ordered locus">Jden_0883</name>
</gene>
<organism evidence="3 4">
    <name type="scientific">Jonesia denitrificans (strain ATCC 14870 / DSM 20603 / BCRC 15368 / CIP 55.134 / JCM 11481 / NBRC 15587 / NCTC 10816 / Prevot 55134)</name>
    <name type="common">Listeria denitrificans</name>
    <dbReference type="NCBI Taxonomy" id="471856"/>
    <lineage>
        <taxon>Bacteria</taxon>
        <taxon>Bacillati</taxon>
        <taxon>Actinomycetota</taxon>
        <taxon>Actinomycetes</taxon>
        <taxon>Micrococcales</taxon>
        <taxon>Jonesiaceae</taxon>
        <taxon>Jonesia</taxon>
    </lineage>
</organism>
<dbReference type="AlphaFoldDB" id="C7R2H4"/>
<sequence>MDSVSAPTEQLAVIDDAAQLDSQPWVLIVWNDPVNLMNYVEWVFHTYFNYPRGQAHQLMMTVHTEGRAVVATGSREKIEFDVQAMHNYGLWATMMRSEE</sequence>
<comment type="similarity">
    <text evidence="1">Belongs to the ClpS family.</text>
</comment>
<dbReference type="Proteomes" id="UP000000628">
    <property type="component" value="Chromosome"/>
</dbReference>
<dbReference type="HOGENOM" id="CLU_153743_0_0_11"/>
<comment type="subunit">
    <text evidence="1">Binds to the N-terminal domain of the chaperone ClpA.</text>
</comment>
<dbReference type="SUPFAM" id="SSF54736">
    <property type="entry name" value="ClpS-like"/>
    <property type="match status" value="1"/>
</dbReference>
<evidence type="ECO:0000256" key="1">
    <source>
        <dbReference type="HAMAP-Rule" id="MF_00302"/>
    </source>
</evidence>
<dbReference type="InterPro" id="IPR014719">
    <property type="entry name" value="Ribosomal_bL12_C/ClpS-like"/>
</dbReference>
<keyword evidence="4" id="KW-1185">Reference proteome</keyword>
<evidence type="ECO:0000259" key="2">
    <source>
        <dbReference type="Pfam" id="PF02617"/>
    </source>
</evidence>
<dbReference type="Gene3D" id="3.30.1390.10">
    <property type="match status" value="1"/>
</dbReference>